<gene>
    <name evidence="2" type="ORF">BXY82_1472</name>
</gene>
<protein>
    <submittedName>
        <fullName evidence="2">Uncharacterized protein</fullName>
    </submittedName>
</protein>
<feature type="compositionally biased region" description="Basic and acidic residues" evidence="1">
    <location>
        <begin position="34"/>
        <end position="47"/>
    </location>
</feature>
<reference evidence="2 3" key="1">
    <citation type="submission" date="2019-03" db="EMBL/GenBank/DDBJ databases">
        <title>Genomic Encyclopedia of Archaeal and Bacterial Type Strains, Phase II (KMG-II): from individual species to whole genera.</title>
        <authorList>
            <person name="Goeker M."/>
        </authorList>
    </citation>
    <scope>NUCLEOTIDE SEQUENCE [LARGE SCALE GENOMIC DNA]</scope>
    <source>
        <strain evidence="2 3">DSM 28135</strain>
    </source>
</reference>
<dbReference type="Proteomes" id="UP000294689">
    <property type="component" value="Unassembled WGS sequence"/>
</dbReference>
<dbReference type="AlphaFoldDB" id="A0A4R7PX01"/>
<name>A0A4R7PX01_9FLAO</name>
<comment type="caution">
    <text evidence="2">The sequence shown here is derived from an EMBL/GenBank/DDBJ whole genome shotgun (WGS) entry which is preliminary data.</text>
</comment>
<dbReference type="RefSeq" id="WP_166643268.1">
    <property type="nucleotide sequence ID" value="NZ_SOBW01000008.1"/>
</dbReference>
<accession>A0A4R7PX01</accession>
<evidence type="ECO:0000313" key="3">
    <source>
        <dbReference type="Proteomes" id="UP000294689"/>
    </source>
</evidence>
<evidence type="ECO:0000313" key="2">
    <source>
        <dbReference type="EMBL" id="TDU39448.1"/>
    </source>
</evidence>
<keyword evidence="3" id="KW-1185">Reference proteome</keyword>
<dbReference type="EMBL" id="SOBW01000008">
    <property type="protein sequence ID" value="TDU39448.1"/>
    <property type="molecule type" value="Genomic_DNA"/>
</dbReference>
<evidence type="ECO:0000256" key="1">
    <source>
        <dbReference type="SAM" id="MobiDB-lite"/>
    </source>
</evidence>
<feature type="compositionally biased region" description="Basic and acidic residues" evidence="1">
    <location>
        <begin position="1"/>
        <end position="14"/>
    </location>
</feature>
<organism evidence="2 3">
    <name type="scientific">Gelidibacter sediminis</name>
    <dbReference type="NCBI Taxonomy" id="1608710"/>
    <lineage>
        <taxon>Bacteria</taxon>
        <taxon>Pseudomonadati</taxon>
        <taxon>Bacteroidota</taxon>
        <taxon>Flavobacteriia</taxon>
        <taxon>Flavobacteriales</taxon>
        <taxon>Flavobacteriaceae</taxon>
        <taxon>Gelidibacter</taxon>
    </lineage>
</organism>
<feature type="region of interest" description="Disordered" evidence="1">
    <location>
        <begin position="1"/>
        <end position="47"/>
    </location>
</feature>
<sequence>MGIIKDNKKFKQTKEQTNPTNPTGIKNNNVNKYDINDKTIKDQQSKK</sequence>
<feature type="compositionally biased region" description="Polar residues" evidence="1">
    <location>
        <begin position="15"/>
        <end position="31"/>
    </location>
</feature>
<proteinExistence type="predicted"/>